<dbReference type="FunFam" id="3.40.50.720:FF:000244">
    <property type="entry name" value="quinone oxidoreductase"/>
    <property type="match status" value="1"/>
</dbReference>
<proteinExistence type="predicted"/>
<dbReference type="GO" id="GO:0003730">
    <property type="term" value="F:mRNA 3'-UTR binding"/>
    <property type="evidence" value="ECO:0007669"/>
    <property type="project" value="TreeGrafter"/>
</dbReference>
<keyword evidence="9" id="KW-1185">Reference proteome</keyword>
<dbReference type="InterPro" id="IPR013149">
    <property type="entry name" value="ADH-like_C"/>
</dbReference>
<dbReference type="InterPro" id="IPR011032">
    <property type="entry name" value="GroES-like_sf"/>
</dbReference>
<dbReference type="PROSITE" id="PS01162">
    <property type="entry name" value="QOR_ZETA_CRYSTAL"/>
    <property type="match status" value="1"/>
</dbReference>
<dbReference type="HOGENOM" id="CLU_026673_3_1_0"/>
<comment type="subunit">
    <text evidence="2">Homotetramer.</text>
</comment>
<keyword evidence="3" id="KW-0963">Cytoplasm</keyword>
<dbReference type="AlphaFoldDB" id="A0A0S6VUT2"/>
<reference evidence="8 9" key="1">
    <citation type="journal article" date="2015" name="PeerJ">
        <title>First genomic representation of candidate bacterial phylum KSB3 points to enhanced environmental sensing as a trigger of wastewater bulking.</title>
        <authorList>
            <person name="Sekiguchi Y."/>
            <person name="Ohashi A."/>
            <person name="Parks D.H."/>
            <person name="Yamauchi T."/>
            <person name="Tyson G.W."/>
            <person name="Hugenholtz P."/>
        </authorList>
    </citation>
    <scope>NUCLEOTIDE SEQUENCE [LARGE SCALE GENOMIC DNA]</scope>
</reference>
<evidence type="ECO:0000256" key="3">
    <source>
        <dbReference type="ARBA" id="ARBA00022490"/>
    </source>
</evidence>
<dbReference type="Pfam" id="PF00107">
    <property type="entry name" value="ADH_zinc_N"/>
    <property type="match status" value="1"/>
</dbReference>
<dbReference type="GO" id="GO:0003960">
    <property type="term" value="F:quinone reductase (NADPH) activity"/>
    <property type="evidence" value="ECO:0007669"/>
    <property type="project" value="TreeGrafter"/>
</dbReference>
<dbReference type="GO" id="GO:0070402">
    <property type="term" value="F:NADPH binding"/>
    <property type="evidence" value="ECO:0007669"/>
    <property type="project" value="TreeGrafter"/>
</dbReference>
<dbReference type="SMART" id="SM00829">
    <property type="entry name" value="PKS_ER"/>
    <property type="match status" value="1"/>
</dbReference>
<evidence type="ECO:0000313" key="8">
    <source>
        <dbReference type="EMBL" id="GAK49436.1"/>
    </source>
</evidence>
<dbReference type="InterPro" id="IPR051603">
    <property type="entry name" value="Zinc-ADH_QOR/CCCR"/>
</dbReference>
<protein>
    <submittedName>
        <fullName evidence="8">Alcohol dehydrogenase, zinc-binding domain protein</fullName>
    </submittedName>
</protein>
<dbReference type="InterPro" id="IPR036291">
    <property type="entry name" value="NAD(P)-bd_dom_sf"/>
</dbReference>
<evidence type="ECO:0000259" key="7">
    <source>
        <dbReference type="SMART" id="SM00829"/>
    </source>
</evidence>
<dbReference type="Gene3D" id="3.90.180.10">
    <property type="entry name" value="Medium-chain alcohol dehydrogenases, catalytic domain"/>
    <property type="match status" value="1"/>
</dbReference>
<keyword evidence="5" id="KW-0694">RNA-binding</keyword>
<evidence type="ECO:0000256" key="6">
    <source>
        <dbReference type="ARBA" id="ARBA00022990"/>
    </source>
</evidence>
<dbReference type="InterPro" id="IPR002364">
    <property type="entry name" value="Quin_OxRdtase/zeta-crystal_CS"/>
</dbReference>
<gene>
    <name evidence="8" type="ORF">U14_00658</name>
</gene>
<dbReference type="Pfam" id="PF08240">
    <property type="entry name" value="ADH_N"/>
    <property type="match status" value="1"/>
</dbReference>
<dbReference type="CDD" id="cd08253">
    <property type="entry name" value="zeta_crystallin"/>
    <property type="match status" value="1"/>
</dbReference>
<dbReference type="SUPFAM" id="SSF50129">
    <property type="entry name" value="GroES-like"/>
    <property type="match status" value="1"/>
</dbReference>
<sequence>MKAIRVQEPGEPDVMKLEEMADPTPDVGQIVVQVKAIGVNPVDTYIRLGKQGYAPKCPYTPGMDAAGIVEAVGAGVTGFAVGDRVYCAGTLSGAYAEKALCDQSQVHRLPERISFQQGAALGVPYGTAYRALFQRAGAEPGETVLIHGASGGVGVAAVQLARAAGMVVIGTAGTPEGRKLLEAQGAHHVVNHHEPEHLQQALDLTGGQGVNVILEMLANVNLGHDLPILAKGGRVVVIGSRGDVQITPRLLMGKDASILGMTLMNVPKPALASIHTALIAGLENGSLQPVIGRELPLHDAPQAHRLIMESSAFGKIVLMP</sequence>
<dbReference type="GO" id="GO:0008270">
    <property type="term" value="F:zinc ion binding"/>
    <property type="evidence" value="ECO:0007669"/>
    <property type="project" value="InterPro"/>
</dbReference>
<dbReference type="PANTHER" id="PTHR44154">
    <property type="entry name" value="QUINONE OXIDOREDUCTASE"/>
    <property type="match status" value="1"/>
</dbReference>
<evidence type="ECO:0000313" key="9">
    <source>
        <dbReference type="Proteomes" id="UP000030700"/>
    </source>
</evidence>
<name>A0A0S6VUT2_9BACT</name>
<keyword evidence="4" id="KW-0521">NADP</keyword>
<dbReference type="STRING" id="1499966.U14_00658"/>
<dbReference type="InterPro" id="IPR013154">
    <property type="entry name" value="ADH-like_N"/>
</dbReference>
<evidence type="ECO:0000256" key="1">
    <source>
        <dbReference type="ARBA" id="ARBA00004496"/>
    </source>
</evidence>
<dbReference type="InterPro" id="IPR020843">
    <property type="entry name" value="ER"/>
</dbReference>
<accession>A0A0S6VUT2</accession>
<organism evidence="8 9">
    <name type="scientific">Candidatus Moduliflexus flocculans</name>
    <dbReference type="NCBI Taxonomy" id="1499966"/>
    <lineage>
        <taxon>Bacteria</taxon>
        <taxon>Candidatus Moduliflexota</taxon>
        <taxon>Candidatus Moduliflexia</taxon>
        <taxon>Candidatus Moduliflexales</taxon>
        <taxon>Candidatus Moduliflexaceae</taxon>
    </lineage>
</organism>
<comment type="subcellular location">
    <subcellularLocation>
        <location evidence="1">Cytoplasm</location>
    </subcellularLocation>
</comment>
<evidence type="ECO:0000256" key="2">
    <source>
        <dbReference type="ARBA" id="ARBA00011881"/>
    </source>
</evidence>
<dbReference type="Proteomes" id="UP000030700">
    <property type="component" value="Unassembled WGS sequence"/>
</dbReference>
<feature type="domain" description="Enoyl reductase (ER)" evidence="7">
    <location>
        <begin position="10"/>
        <end position="318"/>
    </location>
</feature>
<evidence type="ECO:0000256" key="4">
    <source>
        <dbReference type="ARBA" id="ARBA00022857"/>
    </source>
</evidence>
<keyword evidence="6" id="KW-0007">Acetylation</keyword>
<dbReference type="SUPFAM" id="SSF51735">
    <property type="entry name" value="NAD(P)-binding Rossmann-fold domains"/>
    <property type="match status" value="1"/>
</dbReference>
<dbReference type="EMBL" id="DF820455">
    <property type="protein sequence ID" value="GAK49436.1"/>
    <property type="molecule type" value="Genomic_DNA"/>
</dbReference>
<dbReference type="Gene3D" id="3.40.50.720">
    <property type="entry name" value="NAD(P)-binding Rossmann-like Domain"/>
    <property type="match status" value="1"/>
</dbReference>
<dbReference type="PANTHER" id="PTHR44154:SF1">
    <property type="entry name" value="QUINONE OXIDOREDUCTASE"/>
    <property type="match status" value="1"/>
</dbReference>
<evidence type="ECO:0000256" key="5">
    <source>
        <dbReference type="ARBA" id="ARBA00022884"/>
    </source>
</evidence>
<dbReference type="GO" id="GO:0005829">
    <property type="term" value="C:cytosol"/>
    <property type="evidence" value="ECO:0007669"/>
    <property type="project" value="TreeGrafter"/>
</dbReference>